<evidence type="ECO:0000313" key="7">
    <source>
        <dbReference type="Proteomes" id="UP000095023"/>
    </source>
</evidence>
<evidence type="ECO:0000256" key="3">
    <source>
        <dbReference type="SAM" id="MobiDB-lite"/>
    </source>
</evidence>
<feature type="domain" description="Tyrosine-protein phosphatase" evidence="4">
    <location>
        <begin position="594"/>
        <end position="753"/>
    </location>
</feature>
<organism evidence="6 7">
    <name type="scientific">Tortispora caseinolytica NRRL Y-17796</name>
    <dbReference type="NCBI Taxonomy" id="767744"/>
    <lineage>
        <taxon>Eukaryota</taxon>
        <taxon>Fungi</taxon>
        <taxon>Dikarya</taxon>
        <taxon>Ascomycota</taxon>
        <taxon>Saccharomycotina</taxon>
        <taxon>Trigonopsidomycetes</taxon>
        <taxon>Trigonopsidales</taxon>
        <taxon>Trigonopsidaceae</taxon>
        <taxon>Tortispora</taxon>
    </lineage>
</organism>
<protein>
    <submittedName>
        <fullName evidence="6">Uncharacterized protein</fullName>
    </submittedName>
</protein>
<dbReference type="GO" id="GO:0008138">
    <property type="term" value="F:protein tyrosine/serine/threonine phosphatase activity"/>
    <property type="evidence" value="ECO:0007669"/>
    <property type="project" value="TreeGrafter"/>
</dbReference>
<evidence type="ECO:0000256" key="2">
    <source>
        <dbReference type="ARBA" id="ARBA00022912"/>
    </source>
</evidence>
<evidence type="ECO:0000259" key="4">
    <source>
        <dbReference type="PROSITE" id="PS50054"/>
    </source>
</evidence>
<feature type="region of interest" description="Disordered" evidence="3">
    <location>
        <begin position="166"/>
        <end position="196"/>
    </location>
</feature>
<dbReference type="AlphaFoldDB" id="A0A1E4TIH0"/>
<keyword evidence="7" id="KW-1185">Reference proteome</keyword>
<keyword evidence="2" id="KW-0904">Protein phosphatase</keyword>
<accession>A0A1E4TIH0</accession>
<dbReference type="PROSITE" id="PS00383">
    <property type="entry name" value="TYR_PHOSPHATASE_1"/>
    <property type="match status" value="1"/>
</dbReference>
<dbReference type="PANTHER" id="PTHR47550:SF1">
    <property type="entry name" value="DUAL SPECIFICITY PROTEIN PHOSPHATASE PPS1"/>
    <property type="match status" value="1"/>
</dbReference>
<dbReference type="GO" id="GO:0033260">
    <property type="term" value="P:nuclear DNA replication"/>
    <property type="evidence" value="ECO:0007669"/>
    <property type="project" value="TreeGrafter"/>
</dbReference>
<gene>
    <name evidence="6" type="ORF">CANCADRAFT_94</name>
</gene>
<dbReference type="PROSITE" id="PS50056">
    <property type="entry name" value="TYR_PHOSPHATASE_2"/>
    <property type="match status" value="1"/>
</dbReference>
<dbReference type="InterPro" id="IPR000387">
    <property type="entry name" value="Tyr_Pase_dom"/>
</dbReference>
<dbReference type="InterPro" id="IPR016130">
    <property type="entry name" value="Tyr_Pase_AS"/>
</dbReference>
<keyword evidence="1" id="KW-0378">Hydrolase</keyword>
<dbReference type="InterPro" id="IPR020422">
    <property type="entry name" value="TYR_PHOSPHATASE_DUAL_dom"/>
</dbReference>
<reference evidence="7" key="1">
    <citation type="submission" date="2016-02" db="EMBL/GenBank/DDBJ databases">
        <title>Comparative genomics of biotechnologically important yeasts.</title>
        <authorList>
            <consortium name="DOE Joint Genome Institute"/>
            <person name="Riley R."/>
            <person name="Haridas S."/>
            <person name="Wolfe K.H."/>
            <person name="Lopes M.R."/>
            <person name="Hittinger C.T."/>
            <person name="Goker M."/>
            <person name="Salamov A."/>
            <person name="Wisecaver J."/>
            <person name="Long T.M."/>
            <person name="Aerts A.L."/>
            <person name="Barry K."/>
            <person name="Choi C."/>
            <person name="Clum A."/>
            <person name="Coughlan A.Y."/>
            <person name="Deshpande S."/>
            <person name="Douglass A.P."/>
            <person name="Hanson S.J."/>
            <person name="Klenk H.-P."/>
            <person name="Labutti K."/>
            <person name="Lapidus A."/>
            <person name="Lindquist E."/>
            <person name="Lipzen A."/>
            <person name="Meier-Kolthoff J.P."/>
            <person name="Ohm R.A."/>
            <person name="Otillar R.P."/>
            <person name="Pangilinan J."/>
            <person name="Peng Y."/>
            <person name="Rokas A."/>
            <person name="Rosa C.A."/>
            <person name="Scheuner C."/>
            <person name="Sibirny A.A."/>
            <person name="Slot J.C."/>
            <person name="Stielow J.B."/>
            <person name="Sun H."/>
            <person name="Kurtzman C.P."/>
            <person name="Blackwell M."/>
            <person name="Jeffries T.W."/>
            <person name="Grigoriev I.V."/>
        </authorList>
    </citation>
    <scope>NUCLEOTIDE SEQUENCE [LARGE SCALE GENOMIC DNA]</scope>
    <source>
        <strain evidence="7">NRRL Y-17796</strain>
    </source>
</reference>
<dbReference type="SMART" id="SM00195">
    <property type="entry name" value="DSPc"/>
    <property type="match status" value="1"/>
</dbReference>
<dbReference type="InterPro" id="IPR000340">
    <property type="entry name" value="Dual-sp_phosphatase_cat-dom"/>
</dbReference>
<dbReference type="PROSITE" id="PS50054">
    <property type="entry name" value="TYR_PHOSPHATASE_DUAL"/>
    <property type="match status" value="1"/>
</dbReference>
<sequence length="782" mass="86988">MCAAIDLSADTTSNLAKIAPGGSATVHLKAILGSDSEQQLIGSNAPSIFDEAASSYNLSSRPYPGESSKLPSSLYPPTSFPLIDPSNSIYGITAEQIMSVLDTRNDSAMPPSSVMFPWLHGLCPDNTIQMSLLDPQAVHAGNPPKVRSILLVRANIKARNWSMSSTNSRSSLMSMDSPQSQNSESSSTTASRTFPPGLLRGAIDPQDILPADASEPGFAQCKQAPGLNLRSFSSQVRKLALISDIVIYAPVPASEDDRTGPLDSFVMSGLLDLANRVKKAQLYHKSLILEKNRDIDAVQAEYNTFVVTSSFDTFELFYRNHVAVDLSGIVWSTEDDFIYRERSEISELASATLISPCVYLGNISDIEGLPGKPVSVPEVHNKYDVFIECVDGSKVPDLQVIKNVDKILLARKMMRNQNLATSNSNIDYESVAATATCVAHIAFPASGSMSLGDSSQVDVMNIVKFCEWIHLRSTMDHFRFLILCHDGYTETTFLAISYLIYTLRMPVHEAYITLHMGCKRPFFSFPVDVPLLHYAQTYLIARSKQVEEEELARPSSNVCELSKISHSEPSSTEVRSTLRLYRVPLWFLSLDGSFPSQIFDDLYLGNLRHANNLPLLARLNITKVLSVGEMPSWMEKNTDGMQGEVRIPECDTVVGYKHVNNVQDDGNDSILEVLDECIEYIEDNHRRGFKTLVHCRVGVSRSATVCIAAAMQRKGMTLADAYLYVRARRLNVIIQPNLKFMYELMLWEEKGSNTKRLHKWYLDWVTLCREIAGMNRLYMSDS</sequence>
<dbReference type="Pfam" id="PF00782">
    <property type="entry name" value="DSPc"/>
    <property type="match status" value="1"/>
</dbReference>
<evidence type="ECO:0000259" key="5">
    <source>
        <dbReference type="PROSITE" id="PS50056"/>
    </source>
</evidence>
<evidence type="ECO:0000256" key="1">
    <source>
        <dbReference type="ARBA" id="ARBA00022801"/>
    </source>
</evidence>
<dbReference type="Gene3D" id="3.90.190.10">
    <property type="entry name" value="Protein tyrosine phosphatase superfamily"/>
    <property type="match status" value="1"/>
</dbReference>
<dbReference type="PANTHER" id="PTHR47550">
    <property type="entry name" value="DUAL SPECIFICITY PROTEIN PHOSPHATASE PPS1"/>
    <property type="match status" value="1"/>
</dbReference>
<dbReference type="Proteomes" id="UP000095023">
    <property type="component" value="Unassembled WGS sequence"/>
</dbReference>
<dbReference type="GO" id="GO:0005634">
    <property type="term" value="C:nucleus"/>
    <property type="evidence" value="ECO:0007669"/>
    <property type="project" value="GOC"/>
</dbReference>
<dbReference type="InterPro" id="IPR053239">
    <property type="entry name" value="Dual_spec_PTase"/>
</dbReference>
<name>A0A1E4TIH0_9ASCO</name>
<proteinExistence type="predicted"/>
<feature type="compositionally biased region" description="Low complexity" evidence="3">
    <location>
        <begin position="166"/>
        <end position="193"/>
    </location>
</feature>
<dbReference type="InterPro" id="IPR029021">
    <property type="entry name" value="Prot-tyrosine_phosphatase-like"/>
</dbReference>
<dbReference type="EMBL" id="KV453841">
    <property type="protein sequence ID" value="ODV91529.1"/>
    <property type="molecule type" value="Genomic_DNA"/>
</dbReference>
<feature type="domain" description="Tyrosine specific protein phosphatases" evidence="5">
    <location>
        <begin position="668"/>
        <end position="740"/>
    </location>
</feature>
<evidence type="ECO:0000313" key="6">
    <source>
        <dbReference type="EMBL" id="ODV91529.1"/>
    </source>
</evidence>
<dbReference type="SUPFAM" id="SSF52799">
    <property type="entry name" value="(Phosphotyrosine protein) phosphatases II"/>
    <property type="match status" value="2"/>
</dbReference>
<dbReference type="OrthoDB" id="273181at2759"/>